<feature type="transmembrane region" description="Helical" evidence="1">
    <location>
        <begin position="239"/>
        <end position="257"/>
    </location>
</feature>
<dbReference type="OrthoDB" id="2505986at2"/>
<feature type="transmembrane region" description="Helical" evidence="1">
    <location>
        <begin position="392"/>
        <end position="414"/>
    </location>
</feature>
<keyword evidence="1" id="KW-0812">Transmembrane</keyword>
<dbReference type="GO" id="GO:0022857">
    <property type="term" value="F:transmembrane transporter activity"/>
    <property type="evidence" value="ECO:0007669"/>
    <property type="project" value="TreeGrafter"/>
</dbReference>
<evidence type="ECO:0000313" key="3">
    <source>
        <dbReference type="EMBL" id="SDY97712.1"/>
    </source>
</evidence>
<dbReference type="AlphaFoldDB" id="A0A1H3P9B9"/>
<feature type="transmembrane region" description="Helical" evidence="1">
    <location>
        <begin position="364"/>
        <end position="380"/>
    </location>
</feature>
<feature type="domain" description="MacB-like periplasmic core" evidence="2">
    <location>
        <begin position="67"/>
        <end position="186"/>
    </location>
</feature>
<dbReference type="RefSeq" id="WP_091729146.1">
    <property type="nucleotide sequence ID" value="NZ_FNQE01000013.1"/>
</dbReference>
<dbReference type="Proteomes" id="UP000198625">
    <property type="component" value="Unassembled WGS sequence"/>
</dbReference>
<feature type="transmembrane region" description="Helical" evidence="1">
    <location>
        <begin position="286"/>
        <end position="305"/>
    </location>
</feature>
<dbReference type="GO" id="GO:0005886">
    <property type="term" value="C:plasma membrane"/>
    <property type="evidence" value="ECO:0007669"/>
    <property type="project" value="TreeGrafter"/>
</dbReference>
<dbReference type="Pfam" id="PF12704">
    <property type="entry name" value="MacB_PCD"/>
    <property type="match status" value="1"/>
</dbReference>
<protein>
    <submittedName>
        <fullName evidence="3">MacB-like core domain-containing protein</fullName>
    </submittedName>
</protein>
<dbReference type="InterPro" id="IPR050250">
    <property type="entry name" value="Macrolide_Exporter_MacB"/>
</dbReference>
<name>A0A1H3P9B9_9FIRM</name>
<keyword evidence="1" id="KW-1133">Transmembrane helix</keyword>
<accession>A0A1H3P9B9</accession>
<evidence type="ECO:0000259" key="2">
    <source>
        <dbReference type="Pfam" id="PF12704"/>
    </source>
</evidence>
<dbReference type="EMBL" id="FNQE01000013">
    <property type="protein sequence ID" value="SDY97712.1"/>
    <property type="molecule type" value="Genomic_DNA"/>
</dbReference>
<reference evidence="3 4" key="1">
    <citation type="submission" date="2016-10" db="EMBL/GenBank/DDBJ databases">
        <authorList>
            <person name="de Groot N.N."/>
        </authorList>
    </citation>
    <scope>NUCLEOTIDE SEQUENCE [LARGE SCALE GENOMIC DNA]</scope>
    <source>
        <strain evidence="3 4">DSM 21650</strain>
    </source>
</reference>
<dbReference type="STRING" id="415015.SAMN05660462_01419"/>
<dbReference type="PANTHER" id="PTHR30572">
    <property type="entry name" value="MEMBRANE COMPONENT OF TRANSPORTER-RELATED"/>
    <property type="match status" value="1"/>
</dbReference>
<keyword evidence="1" id="KW-0472">Membrane</keyword>
<gene>
    <name evidence="3" type="ORF">SAMN05660462_01419</name>
</gene>
<keyword evidence="4" id="KW-1185">Reference proteome</keyword>
<evidence type="ECO:0000313" key="4">
    <source>
        <dbReference type="Proteomes" id="UP000198625"/>
    </source>
</evidence>
<dbReference type="InterPro" id="IPR025857">
    <property type="entry name" value="MacB_PCD"/>
</dbReference>
<dbReference type="PANTHER" id="PTHR30572:SF4">
    <property type="entry name" value="ABC TRANSPORTER PERMEASE YTRF"/>
    <property type="match status" value="1"/>
</dbReference>
<evidence type="ECO:0000256" key="1">
    <source>
        <dbReference type="SAM" id="Phobius"/>
    </source>
</evidence>
<sequence>MRFRFEKRHILIFLFIFSLFLSQSIYLYIQDLNSSVGYEKLAIRLKEKLPAERGFNIDQISKLNRIVSPDMATYYAFKDSAVSGARQVQVYGVLGNFNEFNRVKLVEGSFIDENDNRLKRNVVVIEDTVAESLFGSGEVLGLEIEVYNKKFEIIGIISTERAAIEKLIDIGSSRIYIPLNTMNNLTEAYIGNVEYKNERSNLDIDVIKDKIALIGNVNNDFLIEDFNIVGSQQRQKHDILLFVLGVYCLYVLIRLIVDIIKHIVSYSKDSLEDNYFFEMIKNGKRVYIKGILAIAGILVLGFFIWKKVSFKFYVTSDKIPDNPASIIQILSMVTKYITEFVNYNYTHPVYEIKVYGFLQKLNTTVFWVGLIFEILYLASIKGKKSGKIKENINVLLSKGICLIASVWISVMFIYLLGLPVMISMVDVLLIWISFIIVYFYYQGEYLRWFFGEAGKVQEV</sequence>
<feature type="transmembrane region" description="Helical" evidence="1">
    <location>
        <begin position="420"/>
        <end position="441"/>
    </location>
</feature>
<organism evidence="3 4">
    <name type="scientific">Proteiniborus ethanoligenes</name>
    <dbReference type="NCBI Taxonomy" id="415015"/>
    <lineage>
        <taxon>Bacteria</taxon>
        <taxon>Bacillati</taxon>
        <taxon>Bacillota</taxon>
        <taxon>Clostridia</taxon>
        <taxon>Eubacteriales</taxon>
        <taxon>Proteiniborus</taxon>
    </lineage>
</organism>
<proteinExistence type="predicted"/>